<evidence type="ECO:0000256" key="2">
    <source>
        <dbReference type="SAM" id="MobiDB-lite"/>
    </source>
</evidence>
<dbReference type="AlphaFoldDB" id="A0A521BKL5"/>
<gene>
    <name evidence="4" type="ORF">SAMN06264867_102319</name>
</gene>
<protein>
    <submittedName>
        <fullName evidence="4">Protein-tyrosine-phosphatase</fullName>
    </submittedName>
</protein>
<reference evidence="4 5" key="1">
    <citation type="submission" date="2017-05" db="EMBL/GenBank/DDBJ databases">
        <authorList>
            <person name="Varghese N."/>
            <person name="Submissions S."/>
        </authorList>
    </citation>
    <scope>NUCLEOTIDE SEQUENCE [LARGE SCALE GENOMIC DNA]</scope>
    <source>
        <strain evidence="4 5">DSM 19504</strain>
    </source>
</reference>
<dbReference type="SUPFAM" id="SSF52788">
    <property type="entry name" value="Phosphotyrosine protein phosphatases I"/>
    <property type="match status" value="1"/>
</dbReference>
<accession>A0A521BKL5</accession>
<evidence type="ECO:0000259" key="3">
    <source>
        <dbReference type="SMART" id="SM00226"/>
    </source>
</evidence>
<keyword evidence="5" id="KW-1185">Reference proteome</keyword>
<dbReference type="Gene3D" id="3.40.50.2300">
    <property type="match status" value="1"/>
</dbReference>
<dbReference type="Pfam" id="PF01451">
    <property type="entry name" value="LMWPc"/>
    <property type="match status" value="1"/>
</dbReference>
<feature type="region of interest" description="Disordered" evidence="2">
    <location>
        <begin position="1"/>
        <end position="22"/>
    </location>
</feature>
<name>A0A521BKL5_9EURY</name>
<dbReference type="InterPro" id="IPR036196">
    <property type="entry name" value="Ptyr_pPase_sf"/>
</dbReference>
<dbReference type="PANTHER" id="PTHR43428">
    <property type="entry name" value="ARSENATE REDUCTASE"/>
    <property type="match status" value="1"/>
</dbReference>
<sequence>MTSTNTPDDGPESNGDETEPTTLTFMCVRNAGRSQMATAFAERERRERGLEGRVEIVTGGTAPADEVHDVVVEALAEVGLDVNGRTPQHVSEDALAESDFVATMGCSTLELPGVDTDDWDLEDPGERPIEEVRPIRNEIERRVVALFDERFGKR</sequence>
<dbReference type="GO" id="GO:0046685">
    <property type="term" value="P:response to arsenic-containing substance"/>
    <property type="evidence" value="ECO:0007669"/>
    <property type="project" value="UniProtKB-KW"/>
</dbReference>
<feature type="compositionally biased region" description="Acidic residues" evidence="2">
    <location>
        <begin position="9"/>
        <end position="19"/>
    </location>
</feature>
<feature type="domain" description="Phosphotyrosine protein phosphatase I" evidence="3">
    <location>
        <begin position="21"/>
        <end position="149"/>
    </location>
</feature>
<dbReference type="EMBL" id="FXTD01000002">
    <property type="protein sequence ID" value="SMO47684.1"/>
    <property type="molecule type" value="Genomic_DNA"/>
</dbReference>
<keyword evidence="1" id="KW-0059">Arsenical resistance</keyword>
<evidence type="ECO:0000256" key="1">
    <source>
        <dbReference type="ARBA" id="ARBA00022849"/>
    </source>
</evidence>
<dbReference type="RefSeq" id="WP_142985730.1">
    <property type="nucleotide sequence ID" value="NZ_FXTD01000002.1"/>
</dbReference>
<dbReference type="Proteomes" id="UP000319712">
    <property type="component" value="Unassembled WGS sequence"/>
</dbReference>
<dbReference type="PANTHER" id="PTHR43428:SF1">
    <property type="entry name" value="ARSENATE REDUCTASE"/>
    <property type="match status" value="1"/>
</dbReference>
<proteinExistence type="predicted"/>
<organism evidence="4 5">
    <name type="scientific">Halorubrum cibi</name>
    <dbReference type="NCBI Taxonomy" id="413815"/>
    <lineage>
        <taxon>Archaea</taxon>
        <taxon>Methanobacteriati</taxon>
        <taxon>Methanobacteriota</taxon>
        <taxon>Stenosarchaea group</taxon>
        <taxon>Halobacteria</taxon>
        <taxon>Halobacteriales</taxon>
        <taxon>Haloferacaceae</taxon>
        <taxon>Halorubrum</taxon>
    </lineage>
</organism>
<evidence type="ECO:0000313" key="4">
    <source>
        <dbReference type="EMBL" id="SMO47684.1"/>
    </source>
</evidence>
<dbReference type="SMART" id="SM00226">
    <property type="entry name" value="LMWPc"/>
    <property type="match status" value="1"/>
</dbReference>
<dbReference type="OrthoDB" id="295776at2157"/>
<dbReference type="InterPro" id="IPR023485">
    <property type="entry name" value="Ptyr_pPase"/>
</dbReference>
<evidence type="ECO:0000313" key="5">
    <source>
        <dbReference type="Proteomes" id="UP000319712"/>
    </source>
</evidence>